<dbReference type="Gene3D" id="3.40.50.720">
    <property type="entry name" value="NAD(P)-binding Rossmann-like Domain"/>
    <property type="match status" value="1"/>
</dbReference>
<dbReference type="InterPro" id="IPR002347">
    <property type="entry name" value="SDR_fam"/>
</dbReference>
<dbReference type="GO" id="GO:0016020">
    <property type="term" value="C:membrane"/>
    <property type="evidence" value="ECO:0007669"/>
    <property type="project" value="TreeGrafter"/>
</dbReference>
<evidence type="ECO:0000256" key="2">
    <source>
        <dbReference type="ARBA" id="ARBA00023002"/>
    </source>
</evidence>
<name>A0AAW2ZPZ5_9EUKA</name>
<keyword evidence="2" id="KW-0560">Oxidoreductase</keyword>
<dbReference type="Proteomes" id="UP001431209">
    <property type="component" value="Unassembled WGS sequence"/>
</dbReference>
<keyword evidence="4" id="KW-1185">Reference proteome</keyword>
<evidence type="ECO:0000256" key="1">
    <source>
        <dbReference type="ARBA" id="ARBA00006484"/>
    </source>
</evidence>
<proteinExistence type="inferred from homology"/>
<organism evidence="3 4">
    <name type="scientific">Acrasis kona</name>
    <dbReference type="NCBI Taxonomy" id="1008807"/>
    <lineage>
        <taxon>Eukaryota</taxon>
        <taxon>Discoba</taxon>
        <taxon>Heterolobosea</taxon>
        <taxon>Tetramitia</taxon>
        <taxon>Eutetramitia</taxon>
        <taxon>Acrasidae</taxon>
        <taxon>Acrasis</taxon>
    </lineage>
</organism>
<gene>
    <name evidence="3" type="ORF">AKO1_009973</name>
</gene>
<comment type="similarity">
    <text evidence="1">Belongs to the short-chain dehydrogenases/reductases (SDR) family.</text>
</comment>
<dbReference type="Pfam" id="PF00106">
    <property type="entry name" value="adh_short"/>
    <property type="match status" value="1"/>
</dbReference>
<dbReference type="PANTHER" id="PTHR44196">
    <property type="entry name" value="DEHYDROGENASE/REDUCTASE SDR FAMILY MEMBER 7B"/>
    <property type="match status" value="1"/>
</dbReference>
<dbReference type="PANTHER" id="PTHR44196:SF1">
    <property type="entry name" value="DEHYDROGENASE_REDUCTASE SDR FAMILY MEMBER 7B"/>
    <property type="match status" value="1"/>
</dbReference>
<dbReference type="GO" id="GO:0016491">
    <property type="term" value="F:oxidoreductase activity"/>
    <property type="evidence" value="ECO:0007669"/>
    <property type="project" value="UniProtKB-KW"/>
</dbReference>
<comment type="caution">
    <text evidence="3">The sequence shown here is derived from an EMBL/GenBank/DDBJ whole genome shotgun (WGS) entry which is preliminary data.</text>
</comment>
<reference evidence="3 4" key="1">
    <citation type="submission" date="2024-03" db="EMBL/GenBank/DDBJ databases">
        <title>The Acrasis kona genome and developmental transcriptomes reveal deep origins of eukaryotic multicellular pathways.</title>
        <authorList>
            <person name="Sheikh S."/>
            <person name="Fu C.-J."/>
            <person name="Brown M.W."/>
            <person name="Baldauf S.L."/>
        </authorList>
    </citation>
    <scope>NUCLEOTIDE SEQUENCE [LARGE SCALE GENOMIC DNA]</scope>
    <source>
        <strain evidence="3 4">ATCC MYA-3509</strain>
    </source>
</reference>
<evidence type="ECO:0000313" key="3">
    <source>
        <dbReference type="EMBL" id="KAL0491236.1"/>
    </source>
</evidence>
<evidence type="ECO:0000313" key="4">
    <source>
        <dbReference type="Proteomes" id="UP001431209"/>
    </source>
</evidence>
<dbReference type="AlphaFoldDB" id="A0AAW2ZPZ5"/>
<sequence length="94" mass="9989">MTSVLLVVAALIGIASIAGRMFLLRATLPTDKINNPELLRNKTVLITGITSGIGEETAKALYKMGANLIVGARSKAKADKSIENIKSYRSTGEK</sequence>
<dbReference type="EMBL" id="JAOPGA020001779">
    <property type="protein sequence ID" value="KAL0491236.1"/>
    <property type="molecule type" value="Genomic_DNA"/>
</dbReference>
<protein>
    <submittedName>
        <fullName evidence="3">Retinol dehydrogenase</fullName>
    </submittedName>
</protein>
<dbReference type="SUPFAM" id="SSF51735">
    <property type="entry name" value="NAD(P)-binding Rossmann-fold domains"/>
    <property type="match status" value="1"/>
</dbReference>
<dbReference type="InterPro" id="IPR036291">
    <property type="entry name" value="NAD(P)-bd_dom_sf"/>
</dbReference>
<accession>A0AAW2ZPZ5</accession>